<dbReference type="GO" id="GO:0004888">
    <property type="term" value="F:transmembrane signaling receptor activity"/>
    <property type="evidence" value="ECO:0007669"/>
    <property type="project" value="InterPro"/>
</dbReference>
<gene>
    <name evidence="7" type="ORF">C7M84_024175</name>
</gene>
<evidence type="ECO:0000256" key="1">
    <source>
        <dbReference type="ARBA" id="ARBA00004141"/>
    </source>
</evidence>
<feature type="domain" description="Neurotransmitter-gated ion-channel ligand-binding" evidence="6">
    <location>
        <begin position="528"/>
        <end position="714"/>
    </location>
</feature>
<dbReference type="InterPro" id="IPR013320">
    <property type="entry name" value="ConA-like_dom_sf"/>
</dbReference>
<keyword evidence="5" id="KW-0812">Transmembrane</keyword>
<evidence type="ECO:0000256" key="3">
    <source>
        <dbReference type="ARBA" id="ARBA00023157"/>
    </source>
</evidence>
<dbReference type="InterPro" id="IPR002172">
    <property type="entry name" value="LDrepeatLR_classA_rpt"/>
</dbReference>
<evidence type="ECO:0000256" key="5">
    <source>
        <dbReference type="SAM" id="Phobius"/>
    </source>
</evidence>
<dbReference type="SMART" id="SM00192">
    <property type="entry name" value="LDLa"/>
    <property type="match status" value="1"/>
</dbReference>
<dbReference type="Proteomes" id="UP000283509">
    <property type="component" value="Unassembled WGS sequence"/>
</dbReference>
<dbReference type="CDD" id="cd00112">
    <property type="entry name" value="LDLa"/>
    <property type="match status" value="1"/>
</dbReference>
<evidence type="ECO:0000256" key="4">
    <source>
        <dbReference type="PROSITE-ProRule" id="PRU00124"/>
    </source>
</evidence>
<dbReference type="PANTHER" id="PTHR18945">
    <property type="entry name" value="NEUROTRANSMITTER GATED ION CHANNEL"/>
    <property type="match status" value="1"/>
</dbReference>
<dbReference type="Gene3D" id="2.60.120.200">
    <property type="match status" value="1"/>
</dbReference>
<evidence type="ECO:0000256" key="2">
    <source>
        <dbReference type="ARBA" id="ARBA00023136"/>
    </source>
</evidence>
<keyword evidence="2 5" id="KW-0472">Membrane</keyword>
<evidence type="ECO:0000259" key="6">
    <source>
        <dbReference type="Pfam" id="PF02931"/>
    </source>
</evidence>
<dbReference type="Gene3D" id="4.10.1220.10">
    <property type="entry name" value="EGF-type module"/>
    <property type="match status" value="1"/>
</dbReference>
<evidence type="ECO:0000313" key="7">
    <source>
        <dbReference type="EMBL" id="ROT82643.1"/>
    </source>
</evidence>
<dbReference type="GO" id="GO:0005230">
    <property type="term" value="F:extracellular ligand-gated monoatomic ion channel activity"/>
    <property type="evidence" value="ECO:0007669"/>
    <property type="project" value="InterPro"/>
</dbReference>
<dbReference type="EMBL" id="QCYY01000791">
    <property type="protein sequence ID" value="ROT82643.1"/>
    <property type="molecule type" value="Genomic_DNA"/>
</dbReference>
<comment type="caution">
    <text evidence="4">Lacks conserved residue(s) required for the propagation of feature annotation.</text>
</comment>
<name>A0A423U1Q5_PENVA</name>
<dbReference type="SUPFAM" id="SSF63712">
    <property type="entry name" value="Nicotinic receptor ligand binding domain-like"/>
    <property type="match status" value="1"/>
</dbReference>
<comment type="subcellular location">
    <subcellularLocation>
        <location evidence="1">Membrane</location>
        <topology evidence="1">Multi-pass membrane protein</topology>
    </subcellularLocation>
</comment>
<keyword evidence="5" id="KW-1133">Transmembrane helix</keyword>
<dbReference type="SUPFAM" id="SSF57424">
    <property type="entry name" value="LDL receptor-like module"/>
    <property type="match status" value="1"/>
</dbReference>
<dbReference type="InterPro" id="IPR006201">
    <property type="entry name" value="Neur_channel"/>
</dbReference>
<organism evidence="7 8">
    <name type="scientific">Penaeus vannamei</name>
    <name type="common">Whiteleg shrimp</name>
    <name type="synonym">Litopenaeus vannamei</name>
    <dbReference type="NCBI Taxonomy" id="6689"/>
    <lineage>
        <taxon>Eukaryota</taxon>
        <taxon>Metazoa</taxon>
        <taxon>Ecdysozoa</taxon>
        <taxon>Arthropoda</taxon>
        <taxon>Crustacea</taxon>
        <taxon>Multicrustacea</taxon>
        <taxon>Malacostraca</taxon>
        <taxon>Eumalacostraca</taxon>
        <taxon>Eucarida</taxon>
        <taxon>Decapoda</taxon>
        <taxon>Dendrobranchiata</taxon>
        <taxon>Penaeoidea</taxon>
        <taxon>Penaeidae</taxon>
        <taxon>Penaeus</taxon>
    </lineage>
</organism>
<dbReference type="Pfam" id="PF02931">
    <property type="entry name" value="Neur_chan_LBD"/>
    <property type="match status" value="1"/>
</dbReference>
<accession>A0A423U1Q5</accession>
<dbReference type="SUPFAM" id="SSF49899">
    <property type="entry name" value="Concanavalin A-like lectins/glucanases"/>
    <property type="match status" value="1"/>
</dbReference>
<proteinExistence type="predicted"/>
<dbReference type="Gene3D" id="2.70.170.10">
    <property type="entry name" value="Neurotransmitter-gated ion-channel ligand-binding domain"/>
    <property type="match status" value="1"/>
</dbReference>
<dbReference type="InterPro" id="IPR018000">
    <property type="entry name" value="Neurotransmitter_ion_chnl_CS"/>
</dbReference>
<dbReference type="OrthoDB" id="7357196at2759"/>
<comment type="caution">
    <text evidence="7">The sequence shown here is derived from an EMBL/GenBank/DDBJ whole genome shotgun (WGS) entry which is preliminary data.</text>
</comment>
<keyword evidence="8" id="KW-1185">Reference proteome</keyword>
<dbReference type="AlphaFoldDB" id="A0A423U1Q5"/>
<keyword evidence="3 4" id="KW-1015">Disulfide bond</keyword>
<feature type="disulfide bond" evidence="4">
    <location>
        <begin position="507"/>
        <end position="522"/>
    </location>
</feature>
<protein>
    <submittedName>
        <fullName evidence="7">Glutamate-gated chloride channel 3</fullName>
    </submittedName>
</protein>
<reference evidence="7 8" key="1">
    <citation type="submission" date="2018-04" db="EMBL/GenBank/DDBJ databases">
        <authorList>
            <person name="Zhang X."/>
            <person name="Yuan J."/>
            <person name="Li F."/>
            <person name="Xiang J."/>
        </authorList>
    </citation>
    <scope>NUCLEOTIDE SEQUENCE [LARGE SCALE GENOMIC DNA]</scope>
    <source>
        <tissue evidence="7">Muscle</tissue>
    </source>
</reference>
<dbReference type="InterPro" id="IPR036734">
    <property type="entry name" value="Neur_chan_lig-bd_sf"/>
</dbReference>
<dbReference type="InterPro" id="IPR006202">
    <property type="entry name" value="Neur_chan_lig-bd"/>
</dbReference>
<dbReference type="GO" id="GO:0016020">
    <property type="term" value="C:membrane"/>
    <property type="evidence" value="ECO:0007669"/>
    <property type="project" value="UniProtKB-SubCell"/>
</dbReference>
<sequence>MLPFKYEVRERAGLAHLSIPQLFGCPVLFGVCVCVGRPSYAPVLCHTRPSYATLARPMPHSPVLCHTRGEDVVQINLQRDWWTSPARDSHAHYLFPSARNESEVTVCYRVKTNFFTLPTQHLALDSEQGPILDIATELNKLQLTFMGTKQDQTLEDYNNDQMKQQLPLGKWTHYCHVFGNDDYSLYVEGQRAYKGPLEGLTLLSVTSNTNLTLGFMDDLKSPRTLLGHLSQVNLWSRSLAAAEVIAMSSCEENILGDIFSTDRQEVVVTGDASVSRVPLRVLCEDGGNEYLIFPEQRQVEEARVLCRRLGSRVYNPQSLGEIQELYQVAVAQANVSSSDFLLFSDIASGNTEGDAMEKQPSGENCIYFDKKTQSLKNIACGKGLSALTVCTKGLSTPLKLRGLCFKEEEMSRFFLEGYRDGKPFFRGSYGYVVFTEGQGRWQLYDTITGDTTLATLQLATSDLYPVGLHTWTQLIRLCGEDTPTRLISLSGCGEDDSGDCVPRASRCDLVVDCQDESDESDCSPLKLSPSYHNQRAPTGAPGGGLLTIFPTIHILRVIHVSDVEESVKMELVVSSEWVDPRVTFFNLNDEDALNALSTRDTERLWVPEVHFLNAHDGAAKALHKKAYAVRSGNASLRDFNAVDMDAVYKGDSVRIHLDMLFLDKFTCNLNVFHYPFDKQNCSVSFAITSVSKKFVSVKEENVKFTGEAALNNYLAGNFEVKRMDDTTKPFGIIMVEFTLTRRFDRILLELFLPSFMLVGIGYATLFIKVSLLQPLLSLLPSALTPFSPPSSALTLLLSLPPPPSLRSNPLLFPSSALSPLSSLSLPPL</sequence>
<dbReference type="PROSITE" id="PS00236">
    <property type="entry name" value="NEUROTR_ION_CHANNEL"/>
    <property type="match status" value="1"/>
</dbReference>
<reference evidence="7 8" key="2">
    <citation type="submission" date="2019-01" db="EMBL/GenBank/DDBJ databases">
        <title>The decoding of complex shrimp genome reveals the adaptation for benthos swimmer, frequently molting mechanism and breeding impact on genome.</title>
        <authorList>
            <person name="Sun Y."/>
            <person name="Gao Y."/>
            <person name="Yu Y."/>
        </authorList>
    </citation>
    <scope>NUCLEOTIDE SEQUENCE [LARGE SCALE GENOMIC DNA]</scope>
    <source>
        <tissue evidence="7">Muscle</tissue>
    </source>
</reference>
<feature type="transmembrane region" description="Helical" evidence="5">
    <location>
        <begin position="746"/>
        <end position="767"/>
    </location>
</feature>
<dbReference type="InterPro" id="IPR036055">
    <property type="entry name" value="LDL_receptor-like_sf"/>
</dbReference>
<evidence type="ECO:0000313" key="8">
    <source>
        <dbReference type="Proteomes" id="UP000283509"/>
    </source>
</evidence>
<dbReference type="PROSITE" id="PS50068">
    <property type="entry name" value="LDLRA_2"/>
    <property type="match status" value="1"/>
</dbReference>
<dbReference type="Pfam" id="PF13385">
    <property type="entry name" value="Laminin_G_3"/>
    <property type="match status" value="1"/>
</dbReference>